<gene>
    <name evidence="1" type="ORF">GCM10010994_29090</name>
</gene>
<proteinExistence type="predicted"/>
<dbReference type="AlphaFoldDB" id="A0A916UE91"/>
<accession>A0A916UE91</accession>
<keyword evidence="2" id="KW-1185">Reference proteome</keyword>
<evidence type="ECO:0000313" key="1">
    <source>
        <dbReference type="EMBL" id="GGC68696.1"/>
    </source>
</evidence>
<dbReference type="RefSeq" id="WP_188609913.1">
    <property type="nucleotide sequence ID" value="NZ_BMGG01000005.1"/>
</dbReference>
<sequence length="88" mass="9539">MNNVVEAQEACPTAAGERLGYGAMPAEQRDGREVLLLAITVGETPAPIVAVFSNDVWEDTVFGNEIEADAIMAWLPIPSYASWIEDED</sequence>
<reference evidence="1" key="1">
    <citation type="journal article" date="2014" name="Int. J. Syst. Evol. Microbiol.">
        <title>Complete genome sequence of Corynebacterium casei LMG S-19264T (=DSM 44701T), isolated from a smear-ripened cheese.</title>
        <authorList>
            <consortium name="US DOE Joint Genome Institute (JGI-PGF)"/>
            <person name="Walter F."/>
            <person name="Albersmeier A."/>
            <person name="Kalinowski J."/>
            <person name="Ruckert C."/>
        </authorList>
    </citation>
    <scope>NUCLEOTIDE SEQUENCE</scope>
    <source>
        <strain evidence="1">CGMCC 1.12919</strain>
    </source>
</reference>
<organism evidence="1 2">
    <name type="scientific">Chelatococcus reniformis</name>
    <dbReference type="NCBI Taxonomy" id="1494448"/>
    <lineage>
        <taxon>Bacteria</taxon>
        <taxon>Pseudomonadati</taxon>
        <taxon>Pseudomonadota</taxon>
        <taxon>Alphaproteobacteria</taxon>
        <taxon>Hyphomicrobiales</taxon>
        <taxon>Chelatococcaceae</taxon>
        <taxon>Chelatococcus</taxon>
    </lineage>
</organism>
<reference evidence="1" key="2">
    <citation type="submission" date="2020-09" db="EMBL/GenBank/DDBJ databases">
        <authorList>
            <person name="Sun Q."/>
            <person name="Zhou Y."/>
        </authorList>
    </citation>
    <scope>NUCLEOTIDE SEQUENCE</scope>
    <source>
        <strain evidence="1">CGMCC 1.12919</strain>
    </source>
</reference>
<dbReference type="Proteomes" id="UP000637002">
    <property type="component" value="Unassembled WGS sequence"/>
</dbReference>
<dbReference type="EMBL" id="BMGG01000005">
    <property type="protein sequence ID" value="GGC68696.1"/>
    <property type="molecule type" value="Genomic_DNA"/>
</dbReference>
<name>A0A916UE91_9HYPH</name>
<evidence type="ECO:0000313" key="2">
    <source>
        <dbReference type="Proteomes" id="UP000637002"/>
    </source>
</evidence>
<protein>
    <submittedName>
        <fullName evidence="1">Uncharacterized protein</fullName>
    </submittedName>
</protein>
<comment type="caution">
    <text evidence="1">The sequence shown here is derived from an EMBL/GenBank/DDBJ whole genome shotgun (WGS) entry which is preliminary data.</text>
</comment>